<evidence type="ECO:0000259" key="1">
    <source>
        <dbReference type="Pfam" id="PF08818"/>
    </source>
</evidence>
<dbReference type="STRING" id="1798482.A2763_01425"/>
<name>A0A1F6CM50_9BACT</name>
<gene>
    <name evidence="2" type="ORF">A2763_01425</name>
</gene>
<dbReference type="InterPro" id="IPR014922">
    <property type="entry name" value="YdhG-like"/>
</dbReference>
<dbReference type="SUPFAM" id="SSF159888">
    <property type="entry name" value="YdhG-like"/>
    <property type="match status" value="1"/>
</dbReference>
<dbReference type="Proteomes" id="UP000178370">
    <property type="component" value="Unassembled WGS sequence"/>
</dbReference>
<dbReference type="AlphaFoldDB" id="A0A1F6CM50"/>
<comment type="caution">
    <text evidence="2">The sequence shown here is derived from an EMBL/GenBank/DDBJ whole genome shotgun (WGS) entry which is preliminary data.</text>
</comment>
<dbReference type="Gene3D" id="3.90.1150.200">
    <property type="match status" value="1"/>
</dbReference>
<reference evidence="2 3" key="1">
    <citation type="journal article" date="2016" name="Nat. Commun.">
        <title>Thousands of microbial genomes shed light on interconnected biogeochemical processes in an aquifer system.</title>
        <authorList>
            <person name="Anantharaman K."/>
            <person name="Brown C.T."/>
            <person name="Hug L.A."/>
            <person name="Sharon I."/>
            <person name="Castelle C.J."/>
            <person name="Probst A.J."/>
            <person name="Thomas B.C."/>
            <person name="Singh A."/>
            <person name="Wilkins M.J."/>
            <person name="Karaoz U."/>
            <person name="Brodie E.L."/>
            <person name="Williams K.H."/>
            <person name="Hubbard S.S."/>
            <person name="Banfield J.F."/>
        </authorList>
    </citation>
    <scope>NUCLEOTIDE SEQUENCE [LARGE SCALE GENOMIC DNA]</scope>
</reference>
<evidence type="ECO:0000313" key="2">
    <source>
        <dbReference type="EMBL" id="OGG50319.1"/>
    </source>
</evidence>
<evidence type="ECO:0000313" key="3">
    <source>
        <dbReference type="Proteomes" id="UP000178370"/>
    </source>
</evidence>
<accession>A0A1F6CM50</accession>
<dbReference type="Pfam" id="PF08818">
    <property type="entry name" value="DUF1801"/>
    <property type="match status" value="1"/>
</dbReference>
<sequence length="137" mass="15466">MFKPTKAKAVAEYIKATPAQRRDTILQLHNFIRKTVPKLKAHFAYNMLGYGSFPYKNYKKDLISWPTIALANQKNYVSLYICSIDAGQYVAEKYKKELGKVSVGRSCIRFKKLEDLNLPVLKKVLLAAAKNPGLIGA</sequence>
<organism evidence="2 3">
    <name type="scientific">Candidatus Kaiserbacteria bacterium RIFCSPHIGHO2_01_FULL_54_36</name>
    <dbReference type="NCBI Taxonomy" id="1798482"/>
    <lineage>
        <taxon>Bacteria</taxon>
        <taxon>Candidatus Kaiseribacteriota</taxon>
    </lineage>
</organism>
<protein>
    <recommendedName>
        <fullName evidence="1">YdhG-like domain-containing protein</fullName>
    </recommendedName>
</protein>
<proteinExistence type="predicted"/>
<dbReference type="EMBL" id="MFKV01000015">
    <property type="protein sequence ID" value="OGG50319.1"/>
    <property type="molecule type" value="Genomic_DNA"/>
</dbReference>
<feature type="domain" description="YdhG-like" evidence="1">
    <location>
        <begin position="21"/>
        <end position="128"/>
    </location>
</feature>